<keyword evidence="1" id="KW-0472">Membrane</keyword>
<feature type="transmembrane region" description="Helical" evidence="1">
    <location>
        <begin position="82"/>
        <end position="104"/>
    </location>
</feature>
<keyword evidence="1" id="KW-1133">Transmembrane helix</keyword>
<dbReference type="InterPro" id="IPR018729">
    <property type="entry name" value="DUF2269_transmembrane"/>
</dbReference>
<keyword evidence="3" id="KW-1185">Reference proteome</keyword>
<accession>A0A9X0W9D3</accession>
<evidence type="ECO:0000313" key="3">
    <source>
        <dbReference type="Proteomes" id="UP001138768"/>
    </source>
</evidence>
<proteinExistence type="predicted"/>
<evidence type="ECO:0008006" key="4">
    <source>
        <dbReference type="Google" id="ProtNLM"/>
    </source>
</evidence>
<feature type="transmembrane region" description="Helical" evidence="1">
    <location>
        <begin position="12"/>
        <end position="33"/>
    </location>
</feature>
<comment type="caution">
    <text evidence="2">The sequence shown here is derived from an EMBL/GenBank/DDBJ whole genome shotgun (WGS) entry which is preliminary data.</text>
</comment>
<organism evidence="2 3">
    <name type="scientific">Lamprobacter modestohalophilus</name>
    <dbReference type="NCBI Taxonomy" id="1064514"/>
    <lineage>
        <taxon>Bacteria</taxon>
        <taxon>Pseudomonadati</taxon>
        <taxon>Pseudomonadota</taxon>
        <taxon>Gammaproteobacteria</taxon>
        <taxon>Chromatiales</taxon>
        <taxon>Chromatiaceae</taxon>
        <taxon>Lamprobacter</taxon>
    </lineage>
</organism>
<keyword evidence="1" id="KW-0812">Transmembrane</keyword>
<dbReference type="EMBL" id="NRRY01000019">
    <property type="protein sequence ID" value="MBK1619311.1"/>
    <property type="molecule type" value="Genomic_DNA"/>
</dbReference>
<sequence>MVLLYAVLKAIHLFGVVLLVGNVIVTLVWKLGADRTGEPSVIAFGQRLVTLTDWWFTLGGVVLILIGGYGAAWVAGLDPFGVHWLVWGQILFGFSGLLWALILIPAQIRQARQAISFEATGVIPTKYWRDAQRWTWWGILSIVPLLGAIWIMIAKPTEAPAEPAGRLNRDKQEQIPRAWTVSTKAQLRLTRRAST</sequence>
<evidence type="ECO:0000256" key="1">
    <source>
        <dbReference type="SAM" id="Phobius"/>
    </source>
</evidence>
<reference evidence="2 3" key="1">
    <citation type="journal article" date="2020" name="Microorganisms">
        <title>Osmotic Adaptation and Compatible Solute Biosynthesis of Phototrophic Bacteria as Revealed from Genome Analyses.</title>
        <authorList>
            <person name="Imhoff J.F."/>
            <person name="Rahn T."/>
            <person name="Kunzel S."/>
            <person name="Keller A."/>
            <person name="Neulinger S.C."/>
        </authorList>
    </citation>
    <scope>NUCLEOTIDE SEQUENCE [LARGE SCALE GENOMIC DNA]</scope>
    <source>
        <strain evidence="2 3">DSM 25653</strain>
    </source>
</reference>
<dbReference type="AlphaFoldDB" id="A0A9X0W9D3"/>
<gene>
    <name evidence="2" type="ORF">CKO42_12860</name>
</gene>
<feature type="transmembrane region" description="Helical" evidence="1">
    <location>
        <begin position="54"/>
        <end position="76"/>
    </location>
</feature>
<dbReference type="Pfam" id="PF10027">
    <property type="entry name" value="DUF2269"/>
    <property type="match status" value="1"/>
</dbReference>
<protein>
    <recommendedName>
        <fullName evidence="4">DUF2269 domain-containing protein</fullName>
    </recommendedName>
</protein>
<dbReference type="Proteomes" id="UP001138768">
    <property type="component" value="Unassembled WGS sequence"/>
</dbReference>
<name>A0A9X0W9D3_9GAMM</name>
<feature type="transmembrane region" description="Helical" evidence="1">
    <location>
        <begin position="134"/>
        <end position="153"/>
    </location>
</feature>
<evidence type="ECO:0000313" key="2">
    <source>
        <dbReference type="EMBL" id="MBK1619311.1"/>
    </source>
</evidence>